<dbReference type="InterPro" id="IPR015093">
    <property type="entry name" value="Card1_endonucl_dom"/>
</dbReference>
<evidence type="ECO:0000259" key="1">
    <source>
        <dbReference type="Pfam" id="PF09002"/>
    </source>
</evidence>
<dbReference type="AlphaFoldDB" id="A0A1M4W956"/>
<proteinExistence type="predicted"/>
<feature type="domain" description="Card1 endonuclease" evidence="1">
    <location>
        <begin position="272"/>
        <end position="385"/>
    </location>
</feature>
<dbReference type="Gene3D" id="3.40.50.10770">
    <property type="entry name" value="Hypothetical protein VC1899 like domain (Restriction endonuclease-like)"/>
    <property type="match status" value="1"/>
</dbReference>
<organism evidence="2 3">
    <name type="scientific">Schwartzia succinivorans DSM 10502</name>
    <dbReference type="NCBI Taxonomy" id="1123243"/>
    <lineage>
        <taxon>Bacteria</taxon>
        <taxon>Bacillati</taxon>
        <taxon>Bacillota</taxon>
        <taxon>Negativicutes</taxon>
        <taxon>Selenomonadales</taxon>
        <taxon>Selenomonadaceae</taxon>
        <taxon>Schwartzia</taxon>
    </lineage>
</organism>
<keyword evidence="3" id="KW-1185">Reference proteome</keyword>
<dbReference type="Proteomes" id="UP000184404">
    <property type="component" value="Unassembled WGS sequence"/>
</dbReference>
<name>A0A1M4W956_9FIRM</name>
<dbReference type="OrthoDB" id="2029829at2"/>
<gene>
    <name evidence="2" type="ORF">SAMN02745190_01149</name>
</gene>
<dbReference type="Pfam" id="PF09002">
    <property type="entry name" value="Card1_endonuc"/>
    <property type="match status" value="1"/>
</dbReference>
<dbReference type="EMBL" id="FQUG01000004">
    <property type="protein sequence ID" value="SHE77766.1"/>
    <property type="molecule type" value="Genomic_DNA"/>
</dbReference>
<evidence type="ECO:0000313" key="3">
    <source>
        <dbReference type="Proteomes" id="UP000184404"/>
    </source>
</evidence>
<accession>A0A1M4W956</accession>
<dbReference type="Gene3D" id="3.40.1350.10">
    <property type="match status" value="1"/>
</dbReference>
<evidence type="ECO:0000313" key="2">
    <source>
        <dbReference type="EMBL" id="SHE77766.1"/>
    </source>
</evidence>
<dbReference type="RefSeq" id="WP_072935230.1">
    <property type="nucleotide sequence ID" value="NZ_FQUG01000004.1"/>
</dbReference>
<protein>
    <recommendedName>
        <fullName evidence="1">Card1 endonuclease domain-containing protein</fullName>
    </recommendedName>
</protein>
<dbReference type="STRING" id="1123243.SAMN02745190_01149"/>
<reference evidence="2 3" key="1">
    <citation type="submission" date="2016-11" db="EMBL/GenBank/DDBJ databases">
        <authorList>
            <person name="Jaros S."/>
            <person name="Januszkiewicz K."/>
            <person name="Wedrychowicz H."/>
        </authorList>
    </citation>
    <scope>NUCLEOTIDE SEQUENCE [LARGE SCALE GENOMIC DNA]</scope>
    <source>
        <strain evidence="2 3">DSM 10502</strain>
    </source>
</reference>
<dbReference type="SUPFAM" id="SSF52980">
    <property type="entry name" value="Restriction endonuclease-like"/>
    <property type="match status" value="1"/>
</dbReference>
<dbReference type="InterPro" id="IPR011856">
    <property type="entry name" value="tRNA_endonuc-like_dom_sf"/>
</dbReference>
<dbReference type="InterPro" id="IPR011335">
    <property type="entry name" value="Restrct_endonuc-II-like"/>
</dbReference>
<dbReference type="GO" id="GO:0003676">
    <property type="term" value="F:nucleic acid binding"/>
    <property type="evidence" value="ECO:0007669"/>
    <property type="project" value="InterPro"/>
</dbReference>
<sequence>MNVDIEFFDEDPMSNILSCTKFSFSKVIFLGYVEEDMDRVATSTVAAFLKSPEIGVEEIEFVAVPEGRLDDIEKKLTEIVVREKEAGNQCYFDLTGGEELVLAAAGVVADQENIPMHEIDLAEDKVRIQAMPECYETLPKRNYRLNIEEYLNLHEGVIELGMHKKINTDLNQKVEKERLFELKKFTDRLELRWNGISTGIAYYCSRWQGVFLKDRAIMAQAARVAHMKLNKFLEKLETMRDEGILEDFIYNERMIRIQFYSEMERELLCNPGAILEHAVYWKIMEDPEVNDCVIGYHINWVGDGDPMSVYKPGPDVVNEVDVIFMKKNIPTFVSCKNFIVSNNHPLYELETIADRFGGALVRKVLVTRGGVSENVANRAREMGIIVKDAL</sequence>